<evidence type="ECO:0008006" key="3">
    <source>
        <dbReference type="Google" id="ProtNLM"/>
    </source>
</evidence>
<proteinExistence type="predicted"/>
<protein>
    <recommendedName>
        <fullName evidence="3">TIR-NBS-LRR RCT1-like resistance protein</fullName>
    </recommendedName>
</protein>
<comment type="caution">
    <text evidence="1">The sequence shown here is derived from an EMBL/GenBank/DDBJ whole genome shotgun (WGS) entry which is preliminary data.</text>
</comment>
<accession>A0A396IY70</accession>
<organism evidence="1 2">
    <name type="scientific">Medicago truncatula</name>
    <name type="common">Barrel medic</name>
    <name type="synonym">Medicago tribuloides</name>
    <dbReference type="NCBI Taxonomy" id="3880"/>
    <lineage>
        <taxon>Eukaryota</taxon>
        <taxon>Viridiplantae</taxon>
        <taxon>Streptophyta</taxon>
        <taxon>Embryophyta</taxon>
        <taxon>Tracheophyta</taxon>
        <taxon>Spermatophyta</taxon>
        <taxon>Magnoliopsida</taxon>
        <taxon>eudicotyledons</taxon>
        <taxon>Gunneridae</taxon>
        <taxon>Pentapetalae</taxon>
        <taxon>rosids</taxon>
        <taxon>fabids</taxon>
        <taxon>Fabales</taxon>
        <taxon>Fabaceae</taxon>
        <taxon>Papilionoideae</taxon>
        <taxon>50 kb inversion clade</taxon>
        <taxon>NPAAA clade</taxon>
        <taxon>Hologalegina</taxon>
        <taxon>IRL clade</taxon>
        <taxon>Trifolieae</taxon>
        <taxon>Medicago</taxon>
    </lineage>
</organism>
<gene>
    <name evidence="1" type="ORF">MtrunA17_Chr3g0135541</name>
</gene>
<dbReference type="EMBL" id="PSQE01000003">
    <property type="protein sequence ID" value="RHN70440.1"/>
    <property type="molecule type" value="Genomic_DNA"/>
</dbReference>
<name>A0A396IY70_MEDTR</name>
<sequence>MCFHLSFGLGCHQQIISHHHFMHLLPSSSSHELSSFSNHLQRLRSLWVDCNSECQLSLDAKNILDALIATVFKDLESIATTSQLSNMTTSTVSGSKYSFKSLLIQIFFVDIHSLCLHLYACLCVYHLIHLNSLVYMSINNTRKSTQQFAKGNMAVNGSDCCLLPGDSYPNWLTFNSEGSSVTFEVPQVERHNLKTMMCIVYTSTSDDITSDGLKNVLVINHTRAIIQLYKSETLISFGDEEGERVVSSIEPGNKVEVVVVFENGFIVKRIAVYLVYDNSIGKTIDLYHLPDLNIIDCSSDDSECIGKRISTEEESIDDFNQTRKKKKRVE</sequence>
<evidence type="ECO:0000313" key="2">
    <source>
        <dbReference type="Proteomes" id="UP000265566"/>
    </source>
</evidence>
<reference evidence="2" key="1">
    <citation type="journal article" date="2018" name="Nat. Plants">
        <title>Whole-genome landscape of Medicago truncatula symbiotic genes.</title>
        <authorList>
            <person name="Pecrix Y."/>
            <person name="Staton S.E."/>
            <person name="Sallet E."/>
            <person name="Lelandais-Briere C."/>
            <person name="Moreau S."/>
            <person name="Carrere S."/>
            <person name="Blein T."/>
            <person name="Jardinaud M.F."/>
            <person name="Latrasse D."/>
            <person name="Zouine M."/>
            <person name="Zahm M."/>
            <person name="Kreplak J."/>
            <person name="Mayjonade B."/>
            <person name="Satge C."/>
            <person name="Perez M."/>
            <person name="Cauet S."/>
            <person name="Marande W."/>
            <person name="Chantry-Darmon C."/>
            <person name="Lopez-Roques C."/>
            <person name="Bouchez O."/>
            <person name="Berard A."/>
            <person name="Debelle F."/>
            <person name="Munos S."/>
            <person name="Bendahmane A."/>
            <person name="Berges H."/>
            <person name="Niebel A."/>
            <person name="Buitink J."/>
            <person name="Frugier F."/>
            <person name="Benhamed M."/>
            <person name="Crespi M."/>
            <person name="Gouzy J."/>
            <person name="Gamas P."/>
        </authorList>
    </citation>
    <scope>NUCLEOTIDE SEQUENCE [LARGE SCALE GENOMIC DNA]</scope>
    <source>
        <strain evidence="2">cv. Jemalong A17</strain>
    </source>
</reference>
<dbReference type="AlphaFoldDB" id="A0A396IY70"/>
<evidence type="ECO:0000313" key="1">
    <source>
        <dbReference type="EMBL" id="RHN70440.1"/>
    </source>
</evidence>
<dbReference type="Gramene" id="rna19019">
    <property type="protein sequence ID" value="RHN70440.1"/>
    <property type="gene ID" value="gene19019"/>
</dbReference>
<dbReference type="Proteomes" id="UP000265566">
    <property type="component" value="Chromosome 3"/>
</dbReference>